<reference evidence="2" key="1">
    <citation type="journal article" date="2021" name="Nat. Commun.">
        <title>Genetic determinants of endophytism in the Arabidopsis root mycobiome.</title>
        <authorList>
            <person name="Mesny F."/>
            <person name="Miyauchi S."/>
            <person name="Thiergart T."/>
            <person name="Pickel B."/>
            <person name="Atanasova L."/>
            <person name="Karlsson M."/>
            <person name="Huettel B."/>
            <person name="Barry K.W."/>
            <person name="Haridas S."/>
            <person name="Chen C."/>
            <person name="Bauer D."/>
            <person name="Andreopoulos W."/>
            <person name="Pangilinan J."/>
            <person name="LaButti K."/>
            <person name="Riley R."/>
            <person name="Lipzen A."/>
            <person name="Clum A."/>
            <person name="Drula E."/>
            <person name="Henrissat B."/>
            <person name="Kohler A."/>
            <person name="Grigoriev I.V."/>
            <person name="Martin F.M."/>
            <person name="Hacquard S."/>
        </authorList>
    </citation>
    <scope>NUCLEOTIDE SEQUENCE</scope>
    <source>
        <strain evidence="2">MPI-SDFR-AT-0068</strain>
    </source>
</reference>
<keyword evidence="3" id="KW-1185">Reference proteome</keyword>
<evidence type="ECO:0000313" key="3">
    <source>
        <dbReference type="Proteomes" id="UP000813427"/>
    </source>
</evidence>
<dbReference type="OrthoDB" id="4970118at2759"/>
<gene>
    <name evidence="2" type="ORF">BKA59DRAFT_264277</name>
</gene>
<evidence type="ECO:0000256" key="1">
    <source>
        <dbReference type="SAM" id="MobiDB-lite"/>
    </source>
</evidence>
<comment type="caution">
    <text evidence="2">The sequence shown here is derived from an EMBL/GenBank/DDBJ whole genome shotgun (WGS) entry which is preliminary data.</text>
</comment>
<organism evidence="2 3">
    <name type="scientific">Fusarium tricinctum</name>
    <dbReference type="NCBI Taxonomy" id="61284"/>
    <lineage>
        <taxon>Eukaryota</taxon>
        <taxon>Fungi</taxon>
        <taxon>Dikarya</taxon>
        <taxon>Ascomycota</taxon>
        <taxon>Pezizomycotina</taxon>
        <taxon>Sordariomycetes</taxon>
        <taxon>Hypocreomycetidae</taxon>
        <taxon>Hypocreales</taxon>
        <taxon>Nectriaceae</taxon>
        <taxon>Fusarium</taxon>
        <taxon>Fusarium tricinctum species complex</taxon>
    </lineage>
</organism>
<dbReference type="Proteomes" id="UP000813427">
    <property type="component" value="Unassembled WGS sequence"/>
</dbReference>
<proteinExistence type="predicted"/>
<feature type="compositionally biased region" description="Basic and acidic residues" evidence="1">
    <location>
        <begin position="31"/>
        <end position="41"/>
    </location>
</feature>
<feature type="region of interest" description="Disordered" evidence="1">
    <location>
        <begin position="1"/>
        <end position="44"/>
    </location>
</feature>
<protein>
    <submittedName>
        <fullName evidence="2">Uncharacterized protein</fullName>
    </submittedName>
</protein>
<evidence type="ECO:0000313" key="2">
    <source>
        <dbReference type="EMBL" id="KAH7238895.1"/>
    </source>
</evidence>
<accession>A0A8K0W980</accession>
<dbReference type="EMBL" id="JAGPXF010000006">
    <property type="protein sequence ID" value="KAH7238895.1"/>
    <property type="molecule type" value="Genomic_DNA"/>
</dbReference>
<sequence length="120" mass="13398">MEDIIDTQAVVDMDMSDPDPSENPEKPPISKKSEPATEGKKTRPTLKVRDNLLYWKCNQALHDGSTCGSFNEVGFKQCKDCKARRGVGDDGTDAYGTKIAKLVHVNNTNGDEFWQYISEE</sequence>
<name>A0A8K0W980_9HYPO</name>
<dbReference type="AlphaFoldDB" id="A0A8K0W980"/>